<keyword evidence="3" id="KW-1185">Reference proteome</keyword>
<accession>A0A5Q4C6H7</accession>
<dbReference type="Proteomes" id="UP000326340">
    <property type="component" value="Unassembled WGS sequence"/>
</dbReference>
<comment type="caution">
    <text evidence="2">The sequence shown here is derived from an EMBL/GenBank/DDBJ whole genome shotgun (WGS) entry which is preliminary data.</text>
</comment>
<proteinExistence type="predicted"/>
<evidence type="ECO:0000313" key="2">
    <source>
        <dbReference type="EMBL" id="TQN74489.1"/>
    </source>
</evidence>
<feature type="compositionally biased region" description="Basic and acidic residues" evidence="1">
    <location>
        <begin position="46"/>
        <end position="58"/>
    </location>
</feature>
<feature type="region of interest" description="Disordered" evidence="1">
    <location>
        <begin position="1"/>
        <end position="108"/>
    </location>
</feature>
<name>A0A5Q4C6H7_9PEZI</name>
<organism evidence="2 3">
    <name type="scientific">Colletotrichum shisoi</name>
    <dbReference type="NCBI Taxonomy" id="2078593"/>
    <lineage>
        <taxon>Eukaryota</taxon>
        <taxon>Fungi</taxon>
        <taxon>Dikarya</taxon>
        <taxon>Ascomycota</taxon>
        <taxon>Pezizomycotina</taxon>
        <taxon>Sordariomycetes</taxon>
        <taxon>Hypocreomycetidae</taxon>
        <taxon>Glomerellales</taxon>
        <taxon>Glomerellaceae</taxon>
        <taxon>Colletotrichum</taxon>
        <taxon>Colletotrichum destructivum species complex</taxon>
    </lineage>
</organism>
<protein>
    <submittedName>
        <fullName evidence="2">Uncharacterized protein</fullName>
    </submittedName>
</protein>
<gene>
    <name evidence="2" type="ORF">CSHISOI_00982</name>
</gene>
<reference evidence="2 3" key="1">
    <citation type="journal article" date="2019" name="Sci. Rep.">
        <title>Colletotrichum shisoi sp. nov., an anthracnose pathogen of Perilla frutescens in Japan: molecular phylogenetic, morphological and genomic evidence.</title>
        <authorList>
            <person name="Gan P."/>
            <person name="Tsushima A."/>
            <person name="Hiroyama R."/>
            <person name="Narusaka M."/>
            <person name="Takano Y."/>
            <person name="Narusaka Y."/>
            <person name="Kawaradani M."/>
            <person name="Damm U."/>
            <person name="Shirasu K."/>
        </authorList>
    </citation>
    <scope>NUCLEOTIDE SEQUENCE [LARGE SCALE GENOMIC DNA]</scope>
    <source>
        <strain evidence="2 3">PG-2018a</strain>
    </source>
</reference>
<feature type="compositionally biased region" description="Basic residues" evidence="1">
    <location>
        <begin position="59"/>
        <end position="74"/>
    </location>
</feature>
<dbReference type="EMBL" id="PUHP01000035">
    <property type="protein sequence ID" value="TQN74489.1"/>
    <property type="molecule type" value="Genomic_DNA"/>
</dbReference>
<evidence type="ECO:0000313" key="3">
    <source>
        <dbReference type="Proteomes" id="UP000326340"/>
    </source>
</evidence>
<sequence>MIDDNQRLKMRSWRAPAINHTSKEALSLTTEPNPRNRRPQSNDADFVGRPRAVDDASHPNKKLRIHATRGRHGHCTLPRAFPAPAAGPNRRQCPFRQRLSPPYHNVAL</sequence>
<feature type="compositionally biased region" description="Polar residues" evidence="1">
    <location>
        <begin position="27"/>
        <end position="43"/>
    </location>
</feature>
<evidence type="ECO:0000256" key="1">
    <source>
        <dbReference type="SAM" id="MobiDB-lite"/>
    </source>
</evidence>
<dbReference type="AlphaFoldDB" id="A0A5Q4C6H7"/>